<dbReference type="SUPFAM" id="SSF55874">
    <property type="entry name" value="ATPase domain of HSP90 chaperone/DNA topoisomerase II/histidine kinase"/>
    <property type="match status" value="1"/>
</dbReference>
<evidence type="ECO:0000256" key="3">
    <source>
        <dbReference type="ARBA" id="ARBA00022553"/>
    </source>
</evidence>
<sequence>MAIAPDPSHGAVSRHRRRRLDVRVVPHRRRSPFRLRDWRMRTKLGAVLVVPSVAFLVLAGAQTSALVSQSDLLDEFADQVTVGREITALVHELQRERDQTAGELAALNTGSAPPVEPGRPLPALESVYPVADRAVDRFRTAAAPLARGEASWRISYDRVDDALDRLPEIRASVPAAGLNPDPVLAEYDRAIEVLLVLLAEPSPGTDRAELTDAVLRYVEFAQVKEINSRIRGQLYAAARAGRYDQNDVVKLTDLRAQQLTGLAGFRLSATDQQIERYDQVSTDPNFVAAVRLEETTFSTGGRTAAVLEPSRWWTISQQRQELLRQVEAGAVDDAVTLADSRSAEQLRRTLLTAGGVLGVLLAALFTSIAIGRSVARSLRMLRSQALRVAQVELPETLERLRSVDPGSSEFDVPPADVRSMDEIGEVAEAFVAVHRSAVTVAVEQAVMRRRVNAMFVNLARRSQVLVERQLELLDELEQDESDPDQLDNLFKLDHLAARMRRNDDSLLVLAGTESTRRWNRPVLLPTVLLAAVAEIEQYQRIRPSVTEELYVVGHAVADLVHLLAELLENASSFSRPDTVVQVNAAGQPDGSVLVEIVDQGLGMSPTALERANQVLAVPPDADVAASERMGLFVVSHLAARQGVRVRLRTTGQGGLAAAVRLPANLLAPAPTADPTDGPGRRMLAIVAGAVSGANGTHPSAGRPDAAGGGADGGQLRRTGRRETPTRAEDVLGMAAGTGSAPASTWWSRQGRGSAATPTVAADAPTGALATGNAPPAVPVTGGTNANGLPIRVPMAQLRVKAEEPAPPRPPVQREAPDPERVGGMLSRYYGGLRRAEAEDTMVIPMAPAGARIEEEKY</sequence>
<dbReference type="Proteomes" id="UP000621500">
    <property type="component" value="Unassembled WGS sequence"/>
</dbReference>
<evidence type="ECO:0000256" key="4">
    <source>
        <dbReference type="ARBA" id="ARBA00022679"/>
    </source>
</evidence>
<dbReference type="Pfam" id="PF02518">
    <property type="entry name" value="HATPase_c"/>
    <property type="match status" value="1"/>
</dbReference>
<dbReference type="SMART" id="SM00387">
    <property type="entry name" value="HATPase_c"/>
    <property type="match status" value="1"/>
</dbReference>
<dbReference type="PANTHER" id="PTHR44936:SF9">
    <property type="entry name" value="SENSOR PROTEIN CREC"/>
    <property type="match status" value="1"/>
</dbReference>
<dbReference type="EC" id="2.7.13.3" evidence="2"/>
<dbReference type="InterPro" id="IPR050980">
    <property type="entry name" value="2C_sensor_his_kinase"/>
</dbReference>
<evidence type="ECO:0000256" key="6">
    <source>
        <dbReference type="ARBA" id="ARBA00023012"/>
    </source>
</evidence>
<dbReference type="PANTHER" id="PTHR44936">
    <property type="entry name" value="SENSOR PROTEIN CREC"/>
    <property type="match status" value="1"/>
</dbReference>
<keyword evidence="6" id="KW-0902">Two-component regulatory system</keyword>
<evidence type="ECO:0000313" key="9">
    <source>
        <dbReference type="EMBL" id="GIG93779.1"/>
    </source>
</evidence>
<dbReference type="InterPro" id="IPR003594">
    <property type="entry name" value="HATPase_dom"/>
</dbReference>
<dbReference type="EMBL" id="BONX01000002">
    <property type="protein sequence ID" value="GIG93779.1"/>
    <property type="molecule type" value="Genomic_DNA"/>
</dbReference>
<gene>
    <name evidence="9" type="ORF">Pma05_03520</name>
</gene>
<dbReference type="InterPro" id="IPR036890">
    <property type="entry name" value="HATPase_C_sf"/>
</dbReference>
<keyword evidence="10" id="KW-1185">Reference proteome</keyword>
<feature type="region of interest" description="Disordered" evidence="7">
    <location>
        <begin position="802"/>
        <end position="822"/>
    </location>
</feature>
<feature type="domain" description="Histidine kinase/HSP90-like ATPase" evidence="8">
    <location>
        <begin position="554"/>
        <end position="665"/>
    </location>
</feature>
<comment type="caution">
    <text evidence="9">The sequence shown here is derived from an EMBL/GenBank/DDBJ whole genome shotgun (WGS) entry which is preliminary data.</text>
</comment>
<keyword evidence="5" id="KW-0418">Kinase</keyword>
<proteinExistence type="predicted"/>
<name>A0ABQ4EGE1_9ACTN</name>
<dbReference type="InterPro" id="IPR013587">
    <property type="entry name" value="Nitrate/nitrite_sensing"/>
</dbReference>
<reference evidence="9 10" key="1">
    <citation type="submission" date="2021-01" db="EMBL/GenBank/DDBJ databases">
        <title>Whole genome shotgun sequence of Plantactinospora mayteni NBRC 109088.</title>
        <authorList>
            <person name="Komaki H."/>
            <person name="Tamura T."/>
        </authorList>
    </citation>
    <scope>NUCLEOTIDE SEQUENCE [LARGE SCALE GENOMIC DNA]</scope>
    <source>
        <strain evidence="9 10">NBRC 109088</strain>
    </source>
</reference>
<keyword evidence="4" id="KW-0808">Transferase</keyword>
<evidence type="ECO:0000256" key="2">
    <source>
        <dbReference type="ARBA" id="ARBA00012438"/>
    </source>
</evidence>
<dbReference type="Gene3D" id="3.30.565.10">
    <property type="entry name" value="Histidine kinase-like ATPase, C-terminal domain"/>
    <property type="match status" value="1"/>
</dbReference>
<accession>A0ABQ4EGE1</accession>
<comment type="catalytic activity">
    <reaction evidence="1">
        <text>ATP + protein L-histidine = ADP + protein N-phospho-L-histidine.</text>
        <dbReference type="EC" id="2.7.13.3"/>
    </reaction>
</comment>
<organism evidence="9 10">
    <name type="scientific">Plantactinospora mayteni</name>
    <dbReference type="NCBI Taxonomy" id="566021"/>
    <lineage>
        <taxon>Bacteria</taxon>
        <taxon>Bacillati</taxon>
        <taxon>Actinomycetota</taxon>
        <taxon>Actinomycetes</taxon>
        <taxon>Micromonosporales</taxon>
        <taxon>Micromonosporaceae</taxon>
        <taxon>Plantactinospora</taxon>
    </lineage>
</organism>
<feature type="region of interest" description="Disordered" evidence="7">
    <location>
        <begin position="694"/>
        <end position="726"/>
    </location>
</feature>
<evidence type="ECO:0000256" key="5">
    <source>
        <dbReference type="ARBA" id="ARBA00022777"/>
    </source>
</evidence>
<dbReference type="Gene3D" id="6.10.340.10">
    <property type="match status" value="1"/>
</dbReference>
<keyword evidence="3" id="KW-0597">Phosphoprotein</keyword>
<evidence type="ECO:0000256" key="7">
    <source>
        <dbReference type="SAM" id="MobiDB-lite"/>
    </source>
</evidence>
<evidence type="ECO:0000259" key="8">
    <source>
        <dbReference type="SMART" id="SM00387"/>
    </source>
</evidence>
<protein>
    <recommendedName>
        <fullName evidence="2">histidine kinase</fullName>
        <ecNumber evidence="2">2.7.13.3</ecNumber>
    </recommendedName>
</protein>
<evidence type="ECO:0000256" key="1">
    <source>
        <dbReference type="ARBA" id="ARBA00000085"/>
    </source>
</evidence>
<evidence type="ECO:0000313" key="10">
    <source>
        <dbReference type="Proteomes" id="UP000621500"/>
    </source>
</evidence>
<dbReference type="Pfam" id="PF08376">
    <property type="entry name" value="NIT"/>
    <property type="match status" value="1"/>
</dbReference>